<reference evidence="1 2" key="1">
    <citation type="submission" date="2020-02" db="EMBL/GenBank/DDBJ databases">
        <title>Draft genome sequence of Haematococcus lacustris strain NIES-144.</title>
        <authorList>
            <person name="Morimoto D."/>
            <person name="Nakagawa S."/>
            <person name="Yoshida T."/>
            <person name="Sawayama S."/>
        </authorList>
    </citation>
    <scope>NUCLEOTIDE SEQUENCE [LARGE SCALE GENOMIC DNA]</scope>
    <source>
        <strain evidence="1 2">NIES-144</strain>
    </source>
</reference>
<feature type="non-terminal residue" evidence="1">
    <location>
        <position position="115"/>
    </location>
</feature>
<organism evidence="1 2">
    <name type="scientific">Haematococcus lacustris</name>
    <name type="common">Green alga</name>
    <name type="synonym">Haematococcus pluvialis</name>
    <dbReference type="NCBI Taxonomy" id="44745"/>
    <lineage>
        <taxon>Eukaryota</taxon>
        <taxon>Viridiplantae</taxon>
        <taxon>Chlorophyta</taxon>
        <taxon>core chlorophytes</taxon>
        <taxon>Chlorophyceae</taxon>
        <taxon>CS clade</taxon>
        <taxon>Chlamydomonadales</taxon>
        <taxon>Haematococcaceae</taxon>
        <taxon>Haematococcus</taxon>
    </lineage>
</organism>
<gene>
    <name evidence="1" type="ORF">HaLaN_07006</name>
</gene>
<comment type="caution">
    <text evidence="1">The sequence shown here is derived from an EMBL/GenBank/DDBJ whole genome shotgun (WGS) entry which is preliminary data.</text>
</comment>
<accession>A0A699YY56</accession>
<evidence type="ECO:0000313" key="1">
    <source>
        <dbReference type="EMBL" id="GFH11499.1"/>
    </source>
</evidence>
<sequence>MTQPLGGKFDLVVLKDGLVLSNAKNGNLRLSSSSVTSVVILDNIPKDTKGRVLLLLALDKAAGLMHGKTKLEAVVLQILDNIPKDTKGRVLLLLALDKAAGLMHGKTKLEAVVLQ</sequence>
<dbReference type="AlphaFoldDB" id="A0A699YY56"/>
<dbReference type="EMBL" id="BLLF01000409">
    <property type="protein sequence ID" value="GFH11499.1"/>
    <property type="molecule type" value="Genomic_DNA"/>
</dbReference>
<keyword evidence="2" id="KW-1185">Reference proteome</keyword>
<proteinExistence type="predicted"/>
<name>A0A699YY56_HAELA</name>
<dbReference type="Proteomes" id="UP000485058">
    <property type="component" value="Unassembled WGS sequence"/>
</dbReference>
<evidence type="ECO:0000313" key="2">
    <source>
        <dbReference type="Proteomes" id="UP000485058"/>
    </source>
</evidence>
<protein>
    <submittedName>
        <fullName evidence="1">Secretory carrier-associated membrane protein</fullName>
    </submittedName>
</protein>